<dbReference type="InterPro" id="IPR036736">
    <property type="entry name" value="ACP-like_sf"/>
</dbReference>
<evidence type="ECO:0000256" key="7">
    <source>
        <dbReference type="SAM" id="MobiDB-lite"/>
    </source>
</evidence>
<dbReference type="GeneID" id="4387182"/>
<dbReference type="SMART" id="SM00822">
    <property type="entry name" value="PKS_KR"/>
    <property type="match status" value="1"/>
</dbReference>
<keyword evidence="8" id="KW-0472">Membrane</keyword>
<dbReference type="InterPro" id="IPR001227">
    <property type="entry name" value="Ac_transferase_dom_sf"/>
</dbReference>
<proteinExistence type="predicted"/>
<dbReference type="GO" id="GO:0004312">
    <property type="term" value="F:fatty acid synthase activity"/>
    <property type="evidence" value="ECO:0007669"/>
    <property type="project" value="TreeGrafter"/>
</dbReference>
<dbReference type="Pfam" id="PF14087">
    <property type="entry name" value="DUF4267"/>
    <property type="match status" value="1"/>
</dbReference>
<keyword evidence="8" id="KW-0812">Transmembrane</keyword>
<dbReference type="Pfam" id="PF16197">
    <property type="entry name" value="KAsynt_C_assoc"/>
    <property type="match status" value="1"/>
</dbReference>
<evidence type="ECO:0000256" key="6">
    <source>
        <dbReference type="ARBA" id="ARBA00023315"/>
    </source>
</evidence>
<dbReference type="OMA" id="WEHKNNG"/>
<protein>
    <recommendedName>
        <fullName evidence="9">Ketosynthase family 3 (KS3) domain-containing protein</fullName>
    </recommendedName>
</protein>
<keyword evidence="1" id="KW-0596">Phosphopantetheine</keyword>
<evidence type="ECO:0000259" key="9">
    <source>
        <dbReference type="PROSITE" id="PS52004"/>
    </source>
</evidence>
<dbReference type="Gene3D" id="3.40.50.720">
    <property type="entry name" value="NAD(P)-binding Rossmann-like Domain"/>
    <property type="match status" value="2"/>
</dbReference>
<keyword evidence="4" id="KW-0560">Oxidoreductase</keyword>
<dbReference type="InterPro" id="IPR020841">
    <property type="entry name" value="PKS_Beta-ketoAc_synthase_dom"/>
</dbReference>
<feature type="transmembrane region" description="Helical" evidence="8">
    <location>
        <begin position="2128"/>
        <end position="2150"/>
    </location>
</feature>
<dbReference type="SMART" id="SM00823">
    <property type="entry name" value="PKS_PP"/>
    <property type="match status" value="1"/>
</dbReference>
<dbReference type="GO" id="GO:0031177">
    <property type="term" value="F:phosphopantetheine binding"/>
    <property type="evidence" value="ECO:0007669"/>
    <property type="project" value="InterPro"/>
</dbReference>
<gene>
    <name evidence="10" type="ORF">CHGG_00246</name>
</gene>
<dbReference type="PROSITE" id="PS52004">
    <property type="entry name" value="KS3_2"/>
    <property type="match status" value="1"/>
</dbReference>
<dbReference type="InterPro" id="IPR036291">
    <property type="entry name" value="NAD(P)-bd_dom_sf"/>
</dbReference>
<dbReference type="InterPro" id="IPR050091">
    <property type="entry name" value="PKS_NRPS_Biosynth_Enz"/>
</dbReference>
<dbReference type="HOGENOM" id="CLU_000022_31_4_1"/>
<evidence type="ECO:0000256" key="5">
    <source>
        <dbReference type="ARBA" id="ARBA00023268"/>
    </source>
</evidence>
<dbReference type="CDD" id="cd05195">
    <property type="entry name" value="enoyl_red"/>
    <property type="match status" value="1"/>
</dbReference>
<evidence type="ECO:0000256" key="3">
    <source>
        <dbReference type="ARBA" id="ARBA00022679"/>
    </source>
</evidence>
<feature type="transmembrane region" description="Helical" evidence="8">
    <location>
        <begin position="2231"/>
        <end position="2249"/>
    </location>
</feature>
<dbReference type="PANTHER" id="PTHR43775">
    <property type="entry name" value="FATTY ACID SYNTHASE"/>
    <property type="match status" value="1"/>
</dbReference>
<dbReference type="SUPFAM" id="SSF47336">
    <property type="entry name" value="ACP-like"/>
    <property type="match status" value="1"/>
</dbReference>
<dbReference type="Pfam" id="PF08659">
    <property type="entry name" value="KR"/>
    <property type="match status" value="1"/>
</dbReference>
<dbReference type="SMART" id="SM00825">
    <property type="entry name" value="PKS_KS"/>
    <property type="match status" value="1"/>
</dbReference>
<evidence type="ECO:0000313" key="11">
    <source>
        <dbReference type="Proteomes" id="UP000001056"/>
    </source>
</evidence>
<dbReference type="InterPro" id="IPR042104">
    <property type="entry name" value="PKS_dehydratase_sf"/>
</dbReference>
<dbReference type="SUPFAM" id="SSF51735">
    <property type="entry name" value="NAD(P)-binding Rossmann-fold domains"/>
    <property type="match status" value="3"/>
</dbReference>
<dbReference type="GO" id="GO:0016491">
    <property type="term" value="F:oxidoreductase activity"/>
    <property type="evidence" value="ECO:0007669"/>
    <property type="project" value="UniProtKB-KW"/>
</dbReference>
<dbReference type="GO" id="GO:0044550">
    <property type="term" value="P:secondary metabolite biosynthetic process"/>
    <property type="evidence" value="ECO:0007669"/>
    <property type="project" value="UniProtKB-ARBA"/>
</dbReference>
<evidence type="ECO:0000256" key="2">
    <source>
        <dbReference type="ARBA" id="ARBA00022553"/>
    </source>
</evidence>
<dbReference type="InterPro" id="IPR056501">
    <property type="entry name" value="NAD-bd_HRPKS_sdrA"/>
</dbReference>
<dbReference type="eggNOG" id="KOG1202">
    <property type="taxonomic scope" value="Eukaryota"/>
</dbReference>
<dbReference type="Gene3D" id="1.10.1200.10">
    <property type="entry name" value="ACP-like"/>
    <property type="match status" value="1"/>
</dbReference>
<dbReference type="InterPro" id="IPR020843">
    <property type="entry name" value="ER"/>
</dbReference>
<evidence type="ECO:0000256" key="8">
    <source>
        <dbReference type="SAM" id="Phobius"/>
    </source>
</evidence>
<feature type="domain" description="Ketosynthase family 3 (KS3)" evidence="9">
    <location>
        <begin position="51"/>
        <end position="482"/>
    </location>
</feature>
<keyword evidence="3" id="KW-0808">Transferase</keyword>
<dbReference type="PANTHER" id="PTHR43775:SF50">
    <property type="entry name" value="HIGHLY REDUCING POLYKETIDE SYNTHASE SRDA"/>
    <property type="match status" value="1"/>
</dbReference>
<dbReference type="OrthoDB" id="329835at2759"/>
<feature type="region of interest" description="Disordered" evidence="7">
    <location>
        <begin position="1"/>
        <end position="30"/>
    </location>
</feature>
<dbReference type="EMBL" id="CH408029">
    <property type="protein sequence ID" value="EAQ92011.1"/>
    <property type="molecule type" value="Genomic_DNA"/>
</dbReference>
<dbReference type="InterPro" id="IPR016039">
    <property type="entry name" value="Thiolase-like"/>
</dbReference>
<dbReference type="Gene3D" id="3.90.180.10">
    <property type="entry name" value="Medium-chain alcohol dehydrogenases, catalytic domain"/>
    <property type="match status" value="1"/>
</dbReference>
<reference evidence="11" key="1">
    <citation type="journal article" date="2015" name="Genome Announc.">
        <title>Draft genome sequence of the cellulolytic fungus Chaetomium globosum.</title>
        <authorList>
            <person name="Cuomo C.A."/>
            <person name="Untereiner W.A."/>
            <person name="Ma L.-J."/>
            <person name="Grabherr M."/>
            <person name="Birren B.W."/>
        </authorList>
    </citation>
    <scope>NUCLEOTIDE SEQUENCE [LARGE SCALE GENOMIC DNA]</scope>
    <source>
        <strain evidence="11">ATCC 6205 / CBS 148.51 / DSM 1962 / NBRC 6347 / NRRL 1970</strain>
    </source>
</reference>
<dbReference type="InterPro" id="IPR032821">
    <property type="entry name" value="PKS_assoc"/>
</dbReference>
<keyword evidence="2" id="KW-0597">Phosphoprotein</keyword>
<dbReference type="Gene3D" id="3.30.70.3290">
    <property type="match status" value="1"/>
</dbReference>
<dbReference type="Pfam" id="PF00109">
    <property type="entry name" value="ketoacyl-synt"/>
    <property type="match status" value="1"/>
</dbReference>
<dbReference type="InterPro" id="IPR014031">
    <property type="entry name" value="Ketoacyl_synth_C"/>
</dbReference>
<name>Q2HHQ8_CHAGB</name>
<keyword evidence="11" id="KW-1185">Reference proteome</keyword>
<dbReference type="Gene3D" id="3.40.366.10">
    <property type="entry name" value="Malonyl-Coenzyme A Acyl Carrier Protein, domain 2"/>
    <property type="match status" value="2"/>
</dbReference>
<dbReference type="Pfam" id="PF23114">
    <property type="entry name" value="NAD-bd_HRPKS_sdrA"/>
    <property type="match status" value="1"/>
</dbReference>
<accession>Q2HHQ8</accession>
<dbReference type="CDD" id="cd00833">
    <property type="entry name" value="PKS"/>
    <property type="match status" value="1"/>
</dbReference>
<evidence type="ECO:0000256" key="1">
    <source>
        <dbReference type="ARBA" id="ARBA00022450"/>
    </source>
</evidence>
<dbReference type="SUPFAM" id="SSF50129">
    <property type="entry name" value="GroES-like"/>
    <property type="match status" value="1"/>
</dbReference>
<dbReference type="Pfam" id="PF14765">
    <property type="entry name" value="PS-DH"/>
    <property type="match status" value="1"/>
</dbReference>
<organism evidence="10 11">
    <name type="scientific">Chaetomium globosum (strain ATCC 6205 / CBS 148.51 / DSM 1962 / NBRC 6347 / NRRL 1970)</name>
    <name type="common">Soil fungus</name>
    <dbReference type="NCBI Taxonomy" id="306901"/>
    <lineage>
        <taxon>Eukaryota</taxon>
        <taxon>Fungi</taxon>
        <taxon>Dikarya</taxon>
        <taxon>Ascomycota</taxon>
        <taxon>Pezizomycotina</taxon>
        <taxon>Sordariomycetes</taxon>
        <taxon>Sordariomycetidae</taxon>
        <taxon>Sordariales</taxon>
        <taxon>Chaetomiaceae</taxon>
        <taxon>Chaetomium</taxon>
    </lineage>
</organism>
<dbReference type="Gene3D" id="3.10.129.110">
    <property type="entry name" value="Polyketide synthase dehydratase"/>
    <property type="match status" value="2"/>
</dbReference>
<feature type="transmembrane region" description="Helical" evidence="8">
    <location>
        <begin position="2177"/>
        <end position="2197"/>
    </location>
</feature>
<keyword evidence="6" id="KW-0012">Acyltransferase</keyword>
<dbReference type="Gene3D" id="3.40.47.10">
    <property type="match status" value="1"/>
</dbReference>
<dbReference type="InterPro" id="IPR013968">
    <property type="entry name" value="PKS_KR"/>
</dbReference>
<keyword evidence="8" id="KW-1133">Transmembrane helix</keyword>
<dbReference type="InterPro" id="IPR057326">
    <property type="entry name" value="KR_dom"/>
</dbReference>
<dbReference type="InterPro" id="IPR020806">
    <property type="entry name" value="PKS_PP-bd"/>
</dbReference>
<evidence type="ECO:0000256" key="4">
    <source>
        <dbReference type="ARBA" id="ARBA00023002"/>
    </source>
</evidence>
<dbReference type="InterPro" id="IPR014030">
    <property type="entry name" value="Ketoacyl_synth_N"/>
</dbReference>
<dbReference type="InterPro" id="IPR049551">
    <property type="entry name" value="PKS_DH_C"/>
</dbReference>
<dbReference type="Proteomes" id="UP000001056">
    <property type="component" value="Unassembled WGS sequence"/>
</dbReference>
<dbReference type="SMART" id="SM00829">
    <property type="entry name" value="PKS_ER"/>
    <property type="match status" value="1"/>
</dbReference>
<dbReference type="VEuPathDB" id="FungiDB:CHGG_00246"/>
<dbReference type="InParanoid" id="Q2HHQ8"/>
<dbReference type="RefSeq" id="XP_001219467.1">
    <property type="nucleotide sequence ID" value="XM_001219466.1"/>
</dbReference>
<keyword evidence="5" id="KW-0511">Multifunctional enzyme</keyword>
<dbReference type="SUPFAM" id="SSF53901">
    <property type="entry name" value="Thiolase-like"/>
    <property type="match status" value="1"/>
</dbReference>
<dbReference type="InterPro" id="IPR013154">
    <property type="entry name" value="ADH-like_N"/>
</dbReference>
<dbReference type="Pfam" id="PF02801">
    <property type="entry name" value="Ketoacyl-synt_C"/>
    <property type="match status" value="1"/>
</dbReference>
<dbReference type="InterPro" id="IPR025363">
    <property type="entry name" value="DUF4267"/>
</dbReference>
<dbReference type="Pfam" id="PF08240">
    <property type="entry name" value="ADH_N"/>
    <property type="match status" value="1"/>
</dbReference>
<sequence length="2260" mass="242152">MPGRITSSSSRPSSRDSYDGSPTRKAAVPEYDEYPAVTFPGYAEQPLDKQLEPIAVVGMGCHLPGEVRSPAGFWDMMMNKRTGQTPKVPADRFNIDAHFHDNNDRPGSFGVLGGYFLKDDLSNFDPGLFGITPIEAMWMDPQQRKLLEVVYEALESGGIPLEKISGTRTGVFAASFTADWQQMAFKEHSFRHNLAATGVDPGIISNRISHVFNLNGPSILCNTACSSSMYALHNACNALRNREADAAIVAGVNLIITVDQHMNTAKLGVLSPTSTCHTFDASADGYGRADAAGAVYLKPLSDAIRDGDPIRGVIRSSAVNSNGKVPGAGITHPNREGQADVIAHAYERGGDLDPRLTGYFECHGTGTAVGDPLEVHAVSIAMNKNRQPGEEPLLIGAVKTNIGHSEAASGLSALIKAILTVERGVIPPVRGLVNPSPAIKWDEWKVRAPTEAVPFPAHLPVRRVSINSFGYGGTNAHAIVENADSLLRNMPRQQYRFRDDNTNSGQKSAMPRRAAHRRRPFLLPFSAHDKPTLLRNLDAHAKVVSQYNLLDLSYTLSNRRSVLLNKGFTVASHETLDDAFGNIAASFTFADGKKRGPKPPTVGFVFTGQGAQWARMGAELLDPVLFNQAVQTILTAEEFSDVDLLIEVGPHSAMSGPIKQIKAALGREKLEYIPTLLRGTDSAVQLLKVAGEMFLRAYPLEMDQVSTAYVESGNKLAPAPAVIVDLPPYQWNYARPFWAESRASREHRLRTHPRHDVLGERTLGGSPANPTWRNMLRLRDLPWLGDHALGGEVVKRLLCPTSDDGIEVLLGLSASMYGSGWWDFTVSSIDDEGRQEGAHGLVASASNKQAAPPRSQSRVPSFPQACQTAEGLETRPCVTSGFRLPGPTYPGQSVDASLGESRYVLHPATVDSVLQLSITAIYAGRTTAINYGVIPIQLDEVTIWPPTEEQVKTSTASAYAWVDKRGVRSFESSAQMQAADKSLLLEIVNLRGVSYEAAVPQKAPSALTERLYGEISWEVDFDTLVESADLKGLTVPEAVHLALFKRPETKVLQVGASNIEGVKQILTKSPRASYTVTVASDEELESVKTALKEYPRAKVVKLDLTQELAAQSLAAGAFNVLVVRQAVSEEDLAKLRETVKVGGYVLSETSSGTAKAAKISAEGQETKEATQHSVQLVYGTAQTAIVSSVWAALQALGWTVEVTALKDLADGKILSHVIILADFESPLLFNITDEEFSRVQAITNTTSSLLWVTPGGLLEGKRPEFGMVHGLARTISSEQASLDFKTVDIDQDTVTSEDTVSAIVRVAKQQAAPTGDKSDREFCVANGKTYISRLVGSDSLNNSFSATRAPEPAAFTPESRISGAIVKGRVIFHQEAVVEDVKPGHVEVRVEASGLTKEGVLVISGADYPTTFSHEIGGVVTRVGTGVTAHKAGDKVVGFHADNALSAYASALHGLNTLGQIKANDNVLVLHGTGLSGVAAVKVALAKGAVPYVVVETAAEAEFFQTQLGLDAEQTLFAGHSEDAEAAASVLLDILNELTAGHGADIVFSAGNTDQATAREAWRHIAPLGRFLDAGRKDVLHRRALDSVPTAQRGASYLSFDLVGLFDSRPEVLARLLPTIVSLVQQGAVVAPGPVKTVHLSGLDKAVAGFSDAFGAVKTVVTYEADAEKTVAVVPARPPLRFNPDSSYLLVGCLGGLGRSLTSWMMESGARRFTFLSRSGADSPSAAKLVEDMEKAGAVVQVVRGDATSKEDVVRAVAQVPAEHPIRGVVHAAMVLRDGLFHSMTYNNWKTSVSPKILGAANLHAVLADEPLDFFLMTSSVSGVLGNTTQSNYAAANTYLDTLARQRRVAGKPATSVVLPMVLGVGVVAENVELEQSLKRKGMYGIDEEELLGAFEAAITSHGIDTAIDHIVVGLDPAKLQKAVRDELATDSFWVEDARFSHAVHDMNASAEDGSDGEGGQAQSIISIIKAAASPAEAVGAVTEHFVGKLARMLLLDLDEFEPDVKSIASYGIDSMIGAELRNWIFKEYKLDVPFQQLLGETLTITKFAIQCLGDSAPTNPTDPFQSPRIGVSACRGLTWHARLVGKRGFASPVVYTVLTSIRSNLKHLLRHHRNPAPNLIMAPSQSAALQLAAHAFATIFVGFGINAIIRPEHALTFFEFSPPSSPDDAKMVDSLMAVYGARDIFMGLAIYSAALFGTNKSLGWTLIAASGVAAADGAVCYLHGQGEWNHWGYAPMITVVGAVLLGLFDGANKPATKKA</sequence>
<dbReference type="InterPro" id="IPR011032">
    <property type="entry name" value="GroES-like_sf"/>
</dbReference>
<dbReference type="GO" id="GO:0006633">
    <property type="term" value="P:fatty acid biosynthetic process"/>
    <property type="evidence" value="ECO:0007669"/>
    <property type="project" value="TreeGrafter"/>
</dbReference>
<evidence type="ECO:0000313" key="10">
    <source>
        <dbReference type="EMBL" id="EAQ92011.1"/>
    </source>
</evidence>